<sequence>MLGPLGAAALVGLVGAAGALTADAASFLVAAVVVAVGVPAAVAAIGPAELDADDPDAAGSYRARLASGARFVRRDGLLRSIVGMVSVTNLLDAAYGGVLLAVWATRQGGGAPLVGVVAATMSAGAVIGALTAAAVGHRLPRRATFGWGFFLVGAPRFVVLALDVPLPVVLVVLFVGGLGAGTLNPILGAVEVERIPEHLRARVLSLMGSLAFALIPFGGLVGGLLSDHLGVRTALLVCGAVYLVATTLPALRPEWREPGRRTPPGGGGAGTGQRPRPGRRSLGSRHVASQPPPRRERRPGAARRRGAGGRAAQVAVRPPSGGRSRRPAPAPRGPRRARRRRW</sequence>
<evidence type="ECO:0000256" key="4">
    <source>
        <dbReference type="ARBA" id="ARBA00022989"/>
    </source>
</evidence>
<feature type="transmembrane region" description="Helical" evidence="7">
    <location>
        <begin position="110"/>
        <end position="133"/>
    </location>
</feature>
<name>A0ABQ6JDV5_9ACTN</name>
<dbReference type="Pfam" id="PF07690">
    <property type="entry name" value="MFS_1"/>
    <property type="match status" value="1"/>
</dbReference>
<feature type="signal peptide" evidence="8">
    <location>
        <begin position="1"/>
        <end position="24"/>
    </location>
</feature>
<comment type="caution">
    <text evidence="9">The sequence shown here is derived from an EMBL/GenBank/DDBJ whole genome shotgun (WGS) entry which is preliminary data.</text>
</comment>
<keyword evidence="4 7" id="KW-1133">Transmembrane helix</keyword>
<dbReference type="Proteomes" id="UP001157017">
    <property type="component" value="Unassembled WGS sequence"/>
</dbReference>
<dbReference type="SUPFAM" id="SSF103473">
    <property type="entry name" value="MFS general substrate transporter"/>
    <property type="match status" value="1"/>
</dbReference>
<feature type="transmembrane region" description="Helical" evidence="7">
    <location>
        <begin position="81"/>
        <end position="104"/>
    </location>
</feature>
<keyword evidence="3 7" id="KW-0812">Transmembrane</keyword>
<accession>A0ABQ6JDV5</accession>
<organism evidence="9 10">
    <name type="scientific">Angustibacter aerolatus</name>
    <dbReference type="NCBI Taxonomy" id="1162965"/>
    <lineage>
        <taxon>Bacteria</taxon>
        <taxon>Bacillati</taxon>
        <taxon>Actinomycetota</taxon>
        <taxon>Actinomycetes</taxon>
        <taxon>Kineosporiales</taxon>
        <taxon>Kineosporiaceae</taxon>
    </lineage>
</organism>
<feature type="compositionally biased region" description="Basic residues" evidence="6">
    <location>
        <begin position="333"/>
        <end position="342"/>
    </location>
</feature>
<proteinExistence type="predicted"/>
<reference evidence="10" key="1">
    <citation type="journal article" date="2019" name="Int. J. Syst. Evol. Microbiol.">
        <title>The Global Catalogue of Microorganisms (GCM) 10K type strain sequencing project: providing services to taxonomists for standard genome sequencing and annotation.</title>
        <authorList>
            <consortium name="The Broad Institute Genomics Platform"/>
            <consortium name="The Broad Institute Genome Sequencing Center for Infectious Disease"/>
            <person name="Wu L."/>
            <person name="Ma J."/>
        </authorList>
    </citation>
    <scope>NUCLEOTIDE SEQUENCE [LARGE SCALE GENOMIC DNA]</scope>
    <source>
        <strain evidence="10">NBRC 108730</strain>
    </source>
</reference>
<feature type="transmembrane region" description="Helical" evidence="7">
    <location>
        <begin position="231"/>
        <end position="251"/>
    </location>
</feature>
<feature type="transmembrane region" description="Helical" evidence="7">
    <location>
        <begin position="202"/>
        <end position="225"/>
    </location>
</feature>
<feature type="transmembrane region" description="Helical" evidence="7">
    <location>
        <begin position="28"/>
        <end position="46"/>
    </location>
</feature>
<dbReference type="Gene3D" id="1.20.1250.20">
    <property type="entry name" value="MFS general substrate transporter like domains"/>
    <property type="match status" value="1"/>
</dbReference>
<keyword evidence="8" id="KW-0732">Signal</keyword>
<dbReference type="EMBL" id="BSUZ01000001">
    <property type="protein sequence ID" value="GMA86370.1"/>
    <property type="molecule type" value="Genomic_DNA"/>
</dbReference>
<feature type="transmembrane region" description="Helical" evidence="7">
    <location>
        <begin position="145"/>
        <end position="162"/>
    </location>
</feature>
<keyword evidence="10" id="KW-1185">Reference proteome</keyword>
<evidence type="ECO:0000313" key="10">
    <source>
        <dbReference type="Proteomes" id="UP001157017"/>
    </source>
</evidence>
<protein>
    <recommendedName>
        <fullName evidence="11">Major facilitator superfamily (MFS) profile domain-containing protein</fullName>
    </recommendedName>
</protein>
<evidence type="ECO:0000256" key="3">
    <source>
        <dbReference type="ARBA" id="ARBA00022692"/>
    </source>
</evidence>
<feature type="region of interest" description="Disordered" evidence="6">
    <location>
        <begin position="254"/>
        <end position="342"/>
    </location>
</feature>
<evidence type="ECO:0000256" key="2">
    <source>
        <dbReference type="ARBA" id="ARBA00022475"/>
    </source>
</evidence>
<evidence type="ECO:0000256" key="1">
    <source>
        <dbReference type="ARBA" id="ARBA00004651"/>
    </source>
</evidence>
<dbReference type="InterPro" id="IPR036259">
    <property type="entry name" value="MFS_trans_sf"/>
</dbReference>
<dbReference type="PANTHER" id="PTHR23513:SF11">
    <property type="entry name" value="STAPHYLOFERRIN A TRANSPORTER"/>
    <property type="match status" value="1"/>
</dbReference>
<dbReference type="PANTHER" id="PTHR23513">
    <property type="entry name" value="INTEGRAL MEMBRANE EFFLUX PROTEIN-RELATED"/>
    <property type="match status" value="1"/>
</dbReference>
<evidence type="ECO:0000313" key="9">
    <source>
        <dbReference type="EMBL" id="GMA86370.1"/>
    </source>
</evidence>
<feature type="transmembrane region" description="Helical" evidence="7">
    <location>
        <begin position="168"/>
        <end position="190"/>
    </location>
</feature>
<evidence type="ECO:0000256" key="7">
    <source>
        <dbReference type="SAM" id="Phobius"/>
    </source>
</evidence>
<evidence type="ECO:0000256" key="8">
    <source>
        <dbReference type="SAM" id="SignalP"/>
    </source>
</evidence>
<gene>
    <name evidence="9" type="ORF">GCM10025868_16200</name>
</gene>
<evidence type="ECO:0000256" key="5">
    <source>
        <dbReference type="ARBA" id="ARBA00023136"/>
    </source>
</evidence>
<feature type="chain" id="PRO_5046106115" description="Major facilitator superfamily (MFS) profile domain-containing protein" evidence="8">
    <location>
        <begin position="25"/>
        <end position="342"/>
    </location>
</feature>
<keyword evidence="2" id="KW-1003">Cell membrane</keyword>
<keyword evidence="5 7" id="KW-0472">Membrane</keyword>
<feature type="compositionally biased region" description="Basic residues" evidence="6">
    <location>
        <begin position="295"/>
        <end position="307"/>
    </location>
</feature>
<dbReference type="InterPro" id="IPR011701">
    <property type="entry name" value="MFS"/>
</dbReference>
<evidence type="ECO:0008006" key="11">
    <source>
        <dbReference type="Google" id="ProtNLM"/>
    </source>
</evidence>
<evidence type="ECO:0000256" key="6">
    <source>
        <dbReference type="SAM" id="MobiDB-lite"/>
    </source>
</evidence>
<comment type="subcellular location">
    <subcellularLocation>
        <location evidence="1">Cell membrane</location>
        <topology evidence="1">Multi-pass membrane protein</topology>
    </subcellularLocation>
</comment>